<organism evidence="2 3">
    <name type="scientific">Armillaria solidipes</name>
    <dbReference type="NCBI Taxonomy" id="1076256"/>
    <lineage>
        <taxon>Eukaryota</taxon>
        <taxon>Fungi</taxon>
        <taxon>Dikarya</taxon>
        <taxon>Basidiomycota</taxon>
        <taxon>Agaricomycotina</taxon>
        <taxon>Agaricomycetes</taxon>
        <taxon>Agaricomycetidae</taxon>
        <taxon>Agaricales</taxon>
        <taxon>Marasmiineae</taxon>
        <taxon>Physalacriaceae</taxon>
        <taxon>Armillaria</taxon>
    </lineage>
</organism>
<evidence type="ECO:0000313" key="2">
    <source>
        <dbReference type="EMBL" id="PBK68934.1"/>
    </source>
</evidence>
<feature type="region of interest" description="Disordered" evidence="1">
    <location>
        <begin position="1"/>
        <end position="36"/>
    </location>
</feature>
<protein>
    <submittedName>
        <fullName evidence="2">Uncharacterized protein</fullName>
    </submittedName>
</protein>
<accession>A0A2H3BJ48</accession>
<name>A0A2H3BJ48_9AGAR</name>
<feature type="compositionally biased region" description="Low complexity" evidence="1">
    <location>
        <begin position="1"/>
        <end position="34"/>
    </location>
</feature>
<dbReference type="Proteomes" id="UP000218334">
    <property type="component" value="Unassembled WGS sequence"/>
</dbReference>
<proteinExistence type="predicted"/>
<dbReference type="EMBL" id="KZ293431">
    <property type="protein sequence ID" value="PBK68934.1"/>
    <property type="molecule type" value="Genomic_DNA"/>
</dbReference>
<gene>
    <name evidence="2" type="ORF">ARMSODRAFT_958053</name>
</gene>
<evidence type="ECO:0000313" key="3">
    <source>
        <dbReference type="Proteomes" id="UP000218334"/>
    </source>
</evidence>
<reference evidence="3" key="1">
    <citation type="journal article" date="2017" name="Nat. Ecol. Evol.">
        <title>Genome expansion and lineage-specific genetic innovations in the forest pathogenic fungi Armillaria.</title>
        <authorList>
            <person name="Sipos G."/>
            <person name="Prasanna A.N."/>
            <person name="Walter M.C."/>
            <person name="O'Connor E."/>
            <person name="Balint B."/>
            <person name="Krizsan K."/>
            <person name="Kiss B."/>
            <person name="Hess J."/>
            <person name="Varga T."/>
            <person name="Slot J."/>
            <person name="Riley R."/>
            <person name="Boka B."/>
            <person name="Rigling D."/>
            <person name="Barry K."/>
            <person name="Lee J."/>
            <person name="Mihaltcheva S."/>
            <person name="LaButti K."/>
            <person name="Lipzen A."/>
            <person name="Waldron R."/>
            <person name="Moloney N.M."/>
            <person name="Sperisen C."/>
            <person name="Kredics L."/>
            <person name="Vagvoelgyi C."/>
            <person name="Patrignani A."/>
            <person name="Fitzpatrick D."/>
            <person name="Nagy I."/>
            <person name="Doyle S."/>
            <person name="Anderson J.B."/>
            <person name="Grigoriev I.V."/>
            <person name="Gueldener U."/>
            <person name="Muensterkoetter M."/>
            <person name="Nagy L.G."/>
        </authorList>
    </citation>
    <scope>NUCLEOTIDE SEQUENCE [LARGE SCALE GENOMIC DNA]</scope>
    <source>
        <strain evidence="3">28-4</strain>
    </source>
</reference>
<dbReference type="AlphaFoldDB" id="A0A2H3BJ48"/>
<sequence>MPNSDSDACASSTTSTSDSMSRSSSNTSASSVASQHPIAVEWAKWEDRLYENVPPMPENLFDYSVDAATCQARRDAYRAKTAAARKDVLQEYKKWWADNHEEISKLINSREPNEGPDC</sequence>
<evidence type="ECO:0000256" key="1">
    <source>
        <dbReference type="SAM" id="MobiDB-lite"/>
    </source>
</evidence>
<keyword evidence="3" id="KW-1185">Reference proteome</keyword>